<name>A0AAV5MMX0_9ROSI</name>
<protein>
    <submittedName>
        <fullName evidence="2">Uncharacterized protein</fullName>
    </submittedName>
</protein>
<evidence type="ECO:0000313" key="2">
    <source>
        <dbReference type="EMBL" id="GKV51351.1"/>
    </source>
</evidence>
<accession>A0AAV5MMX0</accession>
<evidence type="ECO:0000313" key="3">
    <source>
        <dbReference type="Proteomes" id="UP001054252"/>
    </source>
</evidence>
<feature type="compositionally biased region" description="Basic residues" evidence="1">
    <location>
        <begin position="147"/>
        <end position="156"/>
    </location>
</feature>
<gene>
    <name evidence="2" type="ORF">SLEP1_g58018</name>
</gene>
<dbReference type="Proteomes" id="UP001054252">
    <property type="component" value="Unassembled WGS sequence"/>
</dbReference>
<keyword evidence="3" id="KW-1185">Reference proteome</keyword>
<reference evidence="2 3" key="1">
    <citation type="journal article" date="2021" name="Commun. Biol.">
        <title>The genome of Shorea leprosula (Dipterocarpaceae) highlights the ecological relevance of drought in aseasonal tropical rainforests.</title>
        <authorList>
            <person name="Ng K.K.S."/>
            <person name="Kobayashi M.J."/>
            <person name="Fawcett J.A."/>
            <person name="Hatakeyama M."/>
            <person name="Paape T."/>
            <person name="Ng C.H."/>
            <person name="Ang C.C."/>
            <person name="Tnah L.H."/>
            <person name="Lee C.T."/>
            <person name="Nishiyama T."/>
            <person name="Sese J."/>
            <person name="O'Brien M.J."/>
            <person name="Copetti D."/>
            <person name="Mohd Noor M.I."/>
            <person name="Ong R.C."/>
            <person name="Putra M."/>
            <person name="Sireger I.Z."/>
            <person name="Indrioko S."/>
            <person name="Kosugi Y."/>
            <person name="Izuno A."/>
            <person name="Isagi Y."/>
            <person name="Lee S.L."/>
            <person name="Shimizu K.K."/>
        </authorList>
    </citation>
    <scope>NUCLEOTIDE SEQUENCE [LARGE SCALE GENOMIC DNA]</scope>
    <source>
        <strain evidence="2">214</strain>
    </source>
</reference>
<comment type="caution">
    <text evidence="2">The sequence shown here is derived from an EMBL/GenBank/DDBJ whole genome shotgun (WGS) entry which is preliminary data.</text>
</comment>
<proteinExistence type="predicted"/>
<dbReference type="AlphaFoldDB" id="A0AAV5MMX0"/>
<feature type="compositionally biased region" description="Basic and acidic residues" evidence="1">
    <location>
        <begin position="168"/>
        <end position="181"/>
    </location>
</feature>
<evidence type="ECO:0000256" key="1">
    <source>
        <dbReference type="SAM" id="MobiDB-lite"/>
    </source>
</evidence>
<sequence>MEEDVEELIEEHNLEAELAAKYDQLDPKLDAALEEELSHVVQKTGRGMDKGDEAPVDPSQRKLLKINQCGSFSNERFGRTATVIWKFLYDEPVLFWTNWPKEKKMLAWEMFQNPKKSFRFADPGFSFAPDSGYIVLGRESEIELRNPTHKRSRRNQKPITSESGNQNLEREEESKEMEKEKKCWGRVKRKGRIRKKKVNFENDFN</sequence>
<feature type="compositionally biased region" description="Polar residues" evidence="1">
    <location>
        <begin position="157"/>
        <end position="167"/>
    </location>
</feature>
<dbReference type="EMBL" id="BPVZ01000490">
    <property type="protein sequence ID" value="GKV51351.1"/>
    <property type="molecule type" value="Genomic_DNA"/>
</dbReference>
<feature type="region of interest" description="Disordered" evidence="1">
    <location>
        <begin position="145"/>
        <end position="181"/>
    </location>
</feature>
<organism evidence="2 3">
    <name type="scientific">Rubroshorea leprosula</name>
    <dbReference type="NCBI Taxonomy" id="152421"/>
    <lineage>
        <taxon>Eukaryota</taxon>
        <taxon>Viridiplantae</taxon>
        <taxon>Streptophyta</taxon>
        <taxon>Embryophyta</taxon>
        <taxon>Tracheophyta</taxon>
        <taxon>Spermatophyta</taxon>
        <taxon>Magnoliopsida</taxon>
        <taxon>eudicotyledons</taxon>
        <taxon>Gunneridae</taxon>
        <taxon>Pentapetalae</taxon>
        <taxon>rosids</taxon>
        <taxon>malvids</taxon>
        <taxon>Malvales</taxon>
        <taxon>Dipterocarpaceae</taxon>
        <taxon>Rubroshorea</taxon>
    </lineage>
</organism>